<evidence type="ECO:0000259" key="2">
    <source>
        <dbReference type="Pfam" id="PF02517"/>
    </source>
</evidence>
<dbReference type="PANTHER" id="PTHR35797">
    <property type="entry name" value="PROTEASE-RELATED"/>
    <property type="match status" value="1"/>
</dbReference>
<sequence>MSRRPGDLAVFLLVAYGLSWLAALPLWITGRSGLTTVTGFVMMFTPALAVLAVWRLRHRDIPFREWARGTGLTLGPARGRGLRFVLVGWGGTALLVLLALGVSVATGLLSVDLSGLSLLRRELASATGGTPLPLDPRTLAVIQVVQGLVIGPVLNAIPSLGEEYGWRGWLLPRLMPLGAVRALVLSGVIWGLWHAPLTLRGYNYAQLGPWAAPVFVVFCVLFGIFLGVLRLRSDSVWPAVAGHATLNALAGLPLLLGDAARPPDLLLAGITGVVGWALLAVVAVVAVVLLRRRPALAAPVPPRA</sequence>
<reference evidence="3 4" key="1">
    <citation type="submission" date="2020-08" db="EMBL/GenBank/DDBJ databases">
        <title>Sequencing the genomes of 1000 actinobacteria strains.</title>
        <authorList>
            <person name="Klenk H.-P."/>
        </authorList>
    </citation>
    <scope>NUCLEOTIDE SEQUENCE [LARGE SCALE GENOMIC DNA]</scope>
    <source>
        <strain evidence="3 4">DSM 45790</strain>
    </source>
</reference>
<accession>A0A7W9DT77</accession>
<keyword evidence="1" id="KW-0472">Membrane</keyword>
<keyword evidence="4" id="KW-1185">Reference proteome</keyword>
<feature type="transmembrane region" description="Helical" evidence="1">
    <location>
        <begin position="34"/>
        <end position="54"/>
    </location>
</feature>
<keyword evidence="3" id="KW-0645">Protease</keyword>
<dbReference type="PANTHER" id="PTHR35797:SF1">
    <property type="entry name" value="PROTEASE"/>
    <property type="match status" value="1"/>
</dbReference>
<feature type="transmembrane region" description="Helical" evidence="1">
    <location>
        <begin position="139"/>
        <end position="158"/>
    </location>
</feature>
<gene>
    <name evidence="3" type="ORF">BJ981_004824</name>
</gene>
<dbReference type="RefSeq" id="WP_184614012.1">
    <property type="nucleotide sequence ID" value="NZ_BOOS01000001.1"/>
</dbReference>
<dbReference type="GO" id="GO:0080120">
    <property type="term" value="P:CAAX-box protein maturation"/>
    <property type="evidence" value="ECO:0007669"/>
    <property type="project" value="UniProtKB-ARBA"/>
</dbReference>
<comment type="caution">
    <text evidence="3">The sequence shown here is derived from an EMBL/GenBank/DDBJ whole genome shotgun (WGS) entry which is preliminary data.</text>
</comment>
<feature type="transmembrane region" description="Helical" evidence="1">
    <location>
        <begin position="268"/>
        <end position="290"/>
    </location>
</feature>
<feature type="transmembrane region" description="Helical" evidence="1">
    <location>
        <begin position="170"/>
        <end position="190"/>
    </location>
</feature>
<dbReference type="GO" id="GO:0004175">
    <property type="term" value="F:endopeptidase activity"/>
    <property type="evidence" value="ECO:0007669"/>
    <property type="project" value="UniProtKB-ARBA"/>
</dbReference>
<dbReference type="Proteomes" id="UP000588112">
    <property type="component" value="Unassembled WGS sequence"/>
</dbReference>
<feature type="transmembrane region" description="Helical" evidence="1">
    <location>
        <begin position="236"/>
        <end position="256"/>
    </location>
</feature>
<evidence type="ECO:0000256" key="1">
    <source>
        <dbReference type="SAM" id="Phobius"/>
    </source>
</evidence>
<name>A0A7W9DT77_9ACTN</name>
<dbReference type="GO" id="GO:0006508">
    <property type="term" value="P:proteolysis"/>
    <property type="evidence" value="ECO:0007669"/>
    <property type="project" value="UniProtKB-KW"/>
</dbReference>
<evidence type="ECO:0000313" key="4">
    <source>
        <dbReference type="Proteomes" id="UP000588112"/>
    </source>
</evidence>
<feature type="transmembrane region" description="Helical" evidence="1">
    <location>
        <begin position="7"/>
        <end position="28"/>
    </location>
</feature>
<keyword evidence="1" id="KW-0812">Transmembrane</keyword>
<proteinExistence type="predicted"/>
<dbReference type="Pfam" id="PF02517">
    <property type="entry name" value="Rce1-like"/>
    <property type="match status" value="1"/>
</dbReference>
<dbReference type="InterPro" id="IPR042150">
    <property type="entry name" value="MmRce1-like"/>
</dbReference>
<feature type="transmembrane region" description="Helical" evidence="1">
    <location>
        <begin position="84"/>
        <end position="109"/>
    </location>
</feature>
<feature type="transmembrane region" description="Helical" evidence="1">
    <location>
        <begin position="210"/>
        <end position="229"/>
    </location>
</feature>
<dbReference type="InterPro" id="IPR003675">
    <property type="entry name" value="Rce1/LyrA-like_dom"/>
</dbReference>
<keyword evidence="3" id="KW-0378">Hydrolase</keyword>
<keyword evidence="1" id="KW-1133">Transmembrane helix</keyword>
<protein>
    <submittedName>
        <fullName evidence="3">Membrane protease YdiL (CAAX protease family)</fullName>
    </submittedName>
</protein>
<dbReference type="EMBL" id="JACHBR010000001">
    <property type="protein sequence ID" value="MBB5629125.1"/>
    <property type="molecule type" value="Genomic_DNA"/>
</dbReference>
<organism evidence="3 4">
    <name type="scientific">Sphaerisporangium krabiense</name>
    <dbReference type="NCBI Taxonomy" id="763782"/>
    <lineage>
        <taxon>Bacteria</taxon>
        <taxon>Bacillati</taxon>
        <taxon>Actinomycetota</taxon>
        <taxon>Actinomycetes</taxon>
        <taxon>Streptosporangiales</taxon>
        <taxon>Streptosporangiaceae</taxon>
        <taxon>Sphaerisporangium</taxon>
    </lineage>
</organism>
<feature type="domain" description="CAAX prenyl protease 2/Lysostaphin resistance protein A-like" evidence="2">
    <location>
        <begin position="149"/>
        <end position="249"/>
    </location>
</feature>
<evidence type="ECO:0000313" key="3">
    <source>
        <dbReference type="EMBL" id="MBB5629125.1"/>
    </source>
</evidence>
<dbReference type="AlphaFoldDB" id="A0A7W9DT77"/>